<dbReference type="Pfam" id="PF22752">
    <property type="entry name" value="DUF488-N3i"/>
    <property type="match status" value="1"/>
</dbReference>
<accession>A0ABU4ZK04</accession>
<evidence type="ECO:0000313" key="2">
    <source>
        <dbReference type="Proteomes" id="UP001276840"/>
    </source>
</evidence>
<proteinExistence type="predicted"/>
<dbReference type="Proteomes" id="UP001276840">
    <property type="component" value="Unassembled WGS sequence"/>
</dbReference>
<protein>
    <submittedName>
        <fullName evidence="1">DUF488 domain-containing protein</fullName>
    </submittedName>
</protein>
<dbReference type="PANTHER" id="PTHR36849">
    <property type="entry name" value="CYTOPLASMIC PROTEIN-RELATED"/>
    <property type="match status" value="1"/>
</dbReference>
<reference evidence="1 2" key="1">
    <citation type="submission" date="2023-08" db="EMBL/GenBank/DDBJ databases">
        <title>Implementing the SeqCode for naming new Mesorhizobium species isolated from Vachellia karroo root nodules.</title>
        <authorList>
            <person name="Van Lill M."/>
        </authorList>
    </citation>
    <scope>NUCLEOTIDE SEQUENCE [LARGE SCALE GENOMIC DNA]</scope>
    <source>
        <strain evidence="1 2">MSK 1335</strain>
    </source>
</reference>
<dbReference type="InterPro" id="IPR052552">
    <property type="entry name" value="YeaO-like"/>
</dbReference>
<name>A0ABU4ZK04_9HYPH</name>
<comment type="caution">
    <text evidence="1">The sequence shown here is derived from an EMBL/GenBank/DDBJ whole genome shotgun (WGS) entry which is preliminary data.</text>
</comment>
<dbReference type="EMBL" id="JAVIJF010000004">
    <property type="protein sequence ID" value="MDX8524351.1"/>
    <property type="molecule type" value="Genomic_DNA"/>
</dbReference>
<dbReference type="PANTHER" id="PTHR36849:SF1">
    <property type="entry name" value="CYTOPLASMIC PROTEIN"/>
    <property type="match status" value="1"/>
</dbReference>
<gene>
    <name evidence="1" type="ORF">RFM68_07525</name>
</gene>
<evidence type="ECO:0000313" key="1">
    <source>
        <dbReference type="EMBL" id="MDX8524351.1"/>
    </source>
</evidence>
<dbReference type="RefSeq" id="WP_320232079.1">
    <property type="nucleotide sequence ID" value="NZ_JAVIJF010000004.1"/>
</dbReference>
<sequence>MAFDIAVKRVYEAPAKADGQRVLVDRIWPRGVAKKDAELTLWLKEIAPSDELRKWFGHDPERWAEFQKRYRTELDSNKEAVAQLRGLSRESKVTLLYGAHDEAHNNAVALAEYLRAHG</sequence>
<keyword evidence="2" id="KW-1185">Reference proteome</keyword>
<organism evidence="1 2">
    <name type="scientific">Mesorhizobium montanum</name>
    <dbReference type="NCBI Taxonomy" id="3072323"/>
    <lineage>
        <taxon>Bacteria</taxon>
        <taxon>Pseudomonadati</taxon>
        <taxon>Pseudomonadota</taxon>
        <taxon>Alphaproteobacteria</taxon>
        <taxon>Hyphomicrobiales</taxon>
        <taxon>Phyllobacteriaceae</taxon>
        <taxon>Mesorhizobium</taxon>
    </lineage>
</organism>